<keyword evidence="9" id="KW-1185">Reference proteome</keyword>
<keyword evidence="1" id="KW-0808">Transferase</keyword>
<organism evidence="8 9">
    <name type="scientific">Choanephora cucurbitarum</name>
    <dbReference type="NCBI Taxonomy" id="101091"/>
    <lineage>
        <taxon>Eukaryota</taxon>
        <taxon>Fungi</taxon>
        <taxon>Fungi incertae sedis</taxon>
        <taxon>Mucoromycota</taxon>
        <taxon>Mucoromycotina</taxon>
        <taxon>Mucoromycetes</taxon>
        <taxon>Mucorales</taxon>
        <taxon>Mucorineae</taxon>
        <taxon>Choanephoraceae</taxon>
        <taxon>Choanephoroideae</taxon>
        <taxon>Choanephora</taxon>
    </lineage>
</organism>
<dbReference type="InterPro" id="IPR050951">
    <property type="entry name" value="Retrovirus_Pol_polyprotein"/>
</dbReference>
<evidence type="ECO:0000256" key="4">
    <source>
        <dbReference type="ARBA" id="ARBA00022759"/>
    </source>
</evidence>
<gene>
    <name evidence="8" type="primary">TY3B-I_1</name>
    <name evidence="8" type="ORF">A0J61_10949</name>
</gene>
<proteinExistence type="predicted"/>
<keyword evidence="3" id="KW-0540">Nuclease</keyword>
<evidence type="ECO:0000313" key="8">
    <source>
        <dbReference type="EMBL" id="OBZ81002.1"/>
    </source>
</evidence>
<reference evidence="8 9" key="1">
    <citation type="submission" date="2016-03" db="EMBL/GenBank/DDBJ databases">
        <title>Choanephora cucurbitarum.</title>
        <authorList>
            <person name="Min B."/>
            <person name="Park H."/>
            <person name="Park J.-H."/>
            <person name="Shin H.-D."/>
            <person name="Choi I.-G."/>
        </authorList>
    </citation>
    <scope>NUCLEOTIDE SEQUENCE [LARGE SCALE GENOMIC DNA]</scope>
    <source>
        <strain evidence="8 9">KUS-F28377</strain>
    </source>
</reference>
<evidence type="ECO:0000256" key="6">
    <source>
        <dbReference type="ARBA" id="ARBA00022918"/>
    </source>
</evidence>
<evidence type="ECO:0000313" key="9">
    <source>
        <dbReference type="Proteomes" id="UP000093000"/>
    </source>
</evidence>
<protein>
    <submittedName>
        <fullName evidence="8">Transposon Ty3-I Gag-Pol polyprotein</fullName>
    </submittedName>
</protein>
<dbReference type="SUPFAM" id="SSF56672">
    <property type="entry name" value="DNA/RNA polymerases"/>
    <property type="match status" value="1"/>
</dbReference>
<dbReference type="InParanoid" id="A0A1C7MW29"/>
<dbReference type="PROSITE" id="PS50994">
    <property type="entry name" value="INTEGRASE"/>
    <property type="match status" value="1"/>
</dbReference>
<dbReference type="OrthoDB" id="3227343at2759"/>
<evidence type="ECO:0000256" key="1">
    <source>
        <dbReference type="ARBA" id="ARBA00022679"/>
    </source>
</evidence>
<dbReference type="InterPro" id="IPR036397">
    <property type="entry name" value="RNaseH_sf"/>
</dbReference>
<feature type="domain" description="Integrase catalytic" evidence="7">
    <location>
        <begin position="190"/>
        <end position="351"/>
    </location>
</feature>
<dbReference type="InterPro" id="IPR043502">
    <property type="entry name" value="DNA/RNA_pol_sf"/>
</dbReference>
<comment type="caution">
    <text evidence="8">The sequence shown here is derived from an EMBL/GenBank/DDBJ whole genome shotgun (WGS) entry which is preliminary data.</text>
</comment>
<dbReference type="EMBL" id="LUGH01001533">
    <property type="protein sequence ID" value="OBZ81002.1"/>
    <property type="molecule type" value="Genomic_DNA"/>
</dbReference>
<dbReference type="Gene3D" id="1.10.340.70">
    <property type="match status" value="1"/>
</dbReference>
<dbReference type="InterPro" id="IPR041373">
    <property type="entry name" value="RT_RNaseH"/>
</dbReference>
<dbReference type="GO" id="GO:0015074">
    <property type="term" value="P:DNA integration"/>
    <property type="evidence" value="ECO:0007669"/>
    <property type="project" value="InterPro"/>
</dbReference>
<dbReference type="GO" id="GO:0005634">
    <property type="term" value="C:nucleus"/>
    <property type="evidence" value="ECO:0007669"/>
    <property type="project" value="UniProtKB-ARBA"/>
</dbReference>
<dbReference type="PANTHER" id="PTHR37984:SF5">
    <property type="entry name" value="PROTEIN NYNRIN-LIKE"/>
    <property type="match status" value="1"/>
</dbReference>
<dbReference type="GO" id="GO:0016787">
    <property type="term" value="F:hydrolase activity"/>
    <property type="evidence" value="ECO:0007669"/>
    <property type="project" value="UniProtKB-KW"/>
</dbReference>
<dbReference type="SUPFAM" id="SSF53098">
    <property type="entry name" value="Ribonuclease H-like"/>
    <property type="match status" value="1"/>
</dbReference>
<keyword evidence="4" id="KW-0255">Endonuclease</keyword>
<dbReference type="GO" id="GO:0003964">
    <property type="term" value="F:RNA-directed DNA polymerase activity"/>
    <property type="evidence" value="ECO:0007669"/>
    <property type="project" value="UniProtKB-KW"/>
</dbReference>
<dbReference type="GO" id="GO:0003676">
    <property type="term" value="F:nucleic acid binding"/>
    <property type="evidence" value="ECO:0007669"/>
    <property type="project" value="InterPro"/>
</dbReference>
<dbReference type="Pfam" id="PF17921">
    <property type="entry name" value="Integrase_H2C2"/>
    <property type="match status" value="1"/>
</dbReference>
<dbReference type="STRING" id="101091.A0A1C7MW29"/>
<dbReference type="GO" id="GO:0004519">
    <property type="term" value="F:endonuclease activity"/>
    <property type="evidence" value="ECO:0007669"/>
    <property type="project" value="UniProtKB-KW"/>
</dbReference>
<keyword evidence="2" id="KW-0548">Nucleotidyltransferase</keyword>
<evidence type="ECO:0000256" key="3">
    <source>
        <dbReference type="ARBA" id="ARBA00022722"/>
    </source>
</evidence>
<accession>A0A1C7MW29</accession>
<sequence length="487" mass="55145">ALDYFHPYVHGANLTIYTDHAALKSILSTKLPKGRINRWIMALQSYQFAIIHKKGLLNLDADALSWLTQNNQEGLSAGDFKTLQQQDSEIIVLLREEVKLPFVWQNGVLGRTLEKGEVKPVISRMLVSTVLKQAHDGPVGGHFGVDKTLDKTKQIGWWSSQIQDVKTWVQHCEGCQSKKIRTESTAAPLKLICPSYLDEIWAADIAVLTKSKKGNRYLLVFMEYLSKWLITAAIPSLDTDQVVQVLLFEVVLKLGVPARLIADNGTNFVCEAVKQVCARLGIQRSLTSVEHPQTDGLVERLNRTIKTSLTICTEGNPLDWDEQLPFVTFAYNTAKQSSTRFSPFEVLFGRKARLPVLPDLELESAKSYETETWVAYLKNRIPLLHGQVVKNIEQAQVRQKRSYNKGSRVKYDYKTGDLIARKNLEKSGFPKERWSNPWTIVGPNNSEGTSFKIVKKNDPYRHVSTANVKHTRPWFSEQDRSSLVAKP</sequence>
<evidence type="ECO:0000259" key="7">
    <source>
        <dbReference type="PROSITE" id="PS50994"/>
    </source>
</evidence>
<dbReference type="Proteomes" id="UP000093000">
    <property type="component" value="Unassembled WGS sequence"/>
</dbReference>
<keyword evidence="6" id="KW-0695">RNA-directed DNA polymerase</keyword>
<keyword evidence="5" id="KW-0378">Hydrolase</keyword>
<name>A0A1C7MW29_9FUNG</name>
<dbReference type="FunFam" id="1.10.340.70:FF:000001">
    <property type="entry name" value="Retrovirus-related Pol polyprotein from transposon gypsy-like Protein"/>
    <property type="match status" value="1"/>
</dbReference>
<dbReference type="InterPro" id="IPR001584">
    <property type="entry name" value="Integrase_cat-core"/>
</dbReference>
<dbReference type="InterPro" id="IPR012337">
    <property type="entry name" value="RNaseH-like_sf"/>
</dbReference>
<evidence type="ECO:0000256" key="5">
    <source>
        <dbReference type="ARBA" id="ARBA00022801"/>
    </source>
</evidence>
<dbReference type="FunFam" id="3.30.420.10:FF:000032">
    <property type="entry name" value="Retrovirus-related Pol polyprotein from transposon 297-like Protein"/>
    <property type="match status" value="1"/>
</dbReference>
<dbReference type="Gene3D" id="3.30.420.10">
    <property type="entry name" value="Ribonuclease H-like superfamily/Ribonuclease H"/>
    <property type="match status" value="1"/>
</dbReference>
<feature type="non-terminal residue" evidence="8">
    <location>
        <position position="1"/>
    </location>
</feature>
<dbReference type="InterPro" id="IPR041588">
    <property type="entry name" value="Integrase_H2C2"/>
</dbReference>
<dbReference type="Pfam" id="PF00665">
    <property type="entry name" value="rve"/>
    <property type="match status" value="1"/>
</dbReference>
<dbReference type="PANTHER" id="PTHR37984">
    <property type="entry name" value="PROTEIN CBG26694"/>
    <property type="match status" value="1"/>
</dbReference>
<evidence type="ECO:0000256" key="2">
    <source>
        <dbReference type="ARBA" id="ARBA00022695"/>
    </source>
</evidence>
<dbReference type="AlphaFoldDB" id="A0A1C7MW29"/>
<dbReference type="Pfam" id="PF17917">
    <property type="entry name" value="RT_RNaseH"/>
    <property type="match status" value="1"/>
</dbReference>